<gene>
    <name evidence="2" type="ORF">Tci_538889</name>
</gene>
<sequence>MLICGCDNEAKIKTSWTDRNPERRFYGSRNKARNYGFFWWVDTPMSERDVDVIPRLLMARNVLEEDLEDHQRMTARVLKNLSLGKDVHSRSSDVAATVNAASFGELTQPIVSMMNPSSMPVGIFKVLSNTSPRSSMLTIEPVGSGLVEGDGIGVLMFAGMFTSSKEVHSNMSQDCGNITNHATVTKESETDFDLISSSFHVPSVPGTANVVDLFGVPLNTLGDIDNLTKYIELGKYEVWSDFPSEKYTKVIDTIWAIWDDFVAENNNVTSGYSLDSGKYDPPESRVNGFSEDKLSIIASQIGKHIMLESYTSSMCIESWGRSSFARCLIEINADDVLKESLTMGVPLIEGSGFTIETVTIEYEWEPPHCDLCKIFGHVHDHCLKTMSVPPSIVTHNAVTPTVEKTNDGFQTASTSVPNKGATNLVNASKSSSMSKNEPPKATVTSTKEGESSYTFTAVAG</sequence>
<dbReference type="InterPro" id="IPR040256">
    <property type="entry name" value="At4g02000-like"/>
</dbReference>
<organism evidence="2">
    <name type="scientific">Tanacetum cinerariifolium</name>
    <name type="common">Dalmatian daisy</name>
    <name type="synonym">Chrysanthemum cinerariifolium</name>
    <dbReference type="NCBI Taxonomy" id="118510"/>
    <lineage>
        <taxon>Eukaryota</taxon>
        <taxon>Viridiplantae</taxon>
        <taxon>Streptophyta</taxon>
        <taxon>Embryophyta</taxon>
        <taxon>Tracheophyta</taxon>
        <taxon>Spermatophyta</taxon>
        <taxon>Magnoliopsida</taxon>
        <taxon>eudicotyledons</taxon>
        <taxon>Gunneridae</taxon>
        <taxon>Pentapetalae</taxon>
        <taxon>asterids</taxon>
        <taxon>campanulids</taxon>
        <taxon>Asterales</taxon>
        <taxon>Asteraceae</taxon>
        <taxon>Asteroideae</taxon>
        <taxon>Anthemideae</taxon>
        <taxon>Anthemidinae</taxon>
        <taxon>Tanacetum</taxon>
    </lineage>
</organism>
<proteinExistence type="predicted"/>
<feature type="compositionally biased region" description="Polar residues" evidence="1">
    <location>
        <begin position="442"/>
        <end position="460"/>
    </location>
</feature>
<dbReference type="PANTHER" id="PTHR31286:SF99">
    <property type="entry name" value="DUF4283 DOMAIN-CONTAINING PROTEIN"/>
    <property type="match status" value="1"/>
</dbReference>
<dbReference type="EMBL" id="BKCJ010307813">
    <property type="protein sequence ID" value="GEZ66916.1"/>
    <property type="molecule type" value="Genomic_DNA"/>
</dbReference>
<evidence type="ECO:0000256" key="1">
    <source>
        <dbReference type="SAM" id="MobiDB-lite"/>
    </source>
</evidence>
<evidence type="ECO:0000313" key="2">
    <source>
        <dbReference type="EMBL" id="GEZ66916.1"/>
    </source>
</evidence>
<reference evidence="2" key="1">
    <citation type="journal article" date="2019" name="Sci. Rep.">
        <title>Draft genome of Tanacetum cinerariifolium, the natural source of mosquito coil.</title>
        <authorList>
            <person name="Yamashiro T."/>
            <person name="Shiraishi A."/>
            <person name="Satake H."/>
            <person name="Nakayama K."/>
        </authorList>
    </citation>
    <scope>NUCLEOTIDE SEQUENCE</scope>
</reference>
<comment type="caution">
    <text evidence="2">The sequence shown here is derived from an EMBL/GenBank/DDBJ whole genome shotgun (WGS) entry which is preliminary data.</text>
</comment>
<dbReference type="PANTHER" id="PTHR31286">
    <property type="entry name" value="GLYCINE-RICH CELL WALL STRUCTURAL PROTEIN 1.8-LIKE"/>
    <property type="match status" value="1"/>
</dbReference>
<accession>A0A699IHM6</accession>
<protein>
    <recommendedName>
        <fullName evidence="3">Zinc knuckle CX2CX4HX4C</fullName>
    </recommendedName>
</protein>
<name>A0A699IHM6_TANCI</name>
<evidence type="ECO:0008006" key="3">
    <source>
        <dbReference type="Google" id="ProtNLM"/>
    </source>
</evidence>
<feature type="region of interest" description="Disordered" evidence="1">
    <location>
        <begin position="427"/>
        <end position="460"/>
    </location>
</feature>
<dbReference type="AlphaFoldDB" id="A0A699IHM6"/>